<keyword evidence="1" id="KW-0472">Membrane</keyword>
<name>A0AAD6IPG9_DREDA</name>
<reference evidence="2" key="1">
    <citation type="submission" date="2023-01" db="EMBL/GenBank/DDBJ databases">
        <title>The chitinases involved in constricting ring structure development in the nematode-trapping fungus Drechslerella dactyloides.</title>
        <authorList>
            <person name="Wang R."/>
            <person name="Zhang L."/>
            <person name="Tang P."/>
            <person name="Li S."/>
            <person name="Liang L."/>
        </authorList>
    </citation>
    <scope>NUCLEOTIDE SEQUENCE</scope>
    <source>
        <strain evidence="2">YMF1.00031</strain>
    </source>
</reference>
<dbReference type="PROSITE" id="PS00383">
    <property type="entry name" value="TYR_PHOSPHATASE_1"/>
    <property type="match status" value="1"/>
</dbReference>
<dbReference type="GO" id="GO:0004721">
    <property type="term" value="F:phosphoprotein phosphatase activity"/>
    <property type="evidence" value="ECO:0007669"/>
    <property type="project" value="InterPro"/>
</dbReference>
<gene>
    <name evidence="2" type="ORF">Dda_9422</name>
</gene>
<dbReference type="InterPro" id="IPR016130">
    <property type="entry name" value="Tyr_Pase_AS"/>
</dbReference>
<evidence type="ECO:0000256" key="1">
    <source>
        <dbReference type="SAM" id="Phobius"/>
    </source>
</evidence>
<dbReference type="PANTHER" id="PTHR31126:SF1">
    <property type="entry name" value="TYROSINE SPECIFIC PROTEIN PHOSPHATASES DOMAIN-CONTAINING PROTEIN"/>
    <property type="match status" value="1"/>
</dbReference>
<evidence type="ECO:0000313" key="2">
    <source>
        <dbReference type="EMBL" id="KAJ6255812.1"/>
    </source>
</evidence>
<feature type="transmembrane region" description="Helical" evidence="1">
    <location>
        <begin position="107"/>
        <end position="128"/>
    </location>
</feature>
<dbReference type="Gene3D" id="3.90.190.10">
    <property type="entry name" value="Protein tyrosine phosphatase superfamily"/>
    <property type="match status" value="1"/>
</dbReference>
<sequence length="280" mass="31513">MGTNSICQIYAQKDMRRVLKEGILFRSGRLDHATEADLQFLVSKSRLRSVIDLRTKTELGLVPTKKGIASLTDFPNTTVYHIPYLNDEYTNKALLAKLPWYRVLQLLIYHLLGLRMAIIIVISTYAIVPLGLKGIARECLRYLRPEIRQTFEILSDGSKYPTLLHCTQGKDRTGLATVLILLAVLGDGEDMVRAMDYDYMLSNEGLKLVRDEMLKEMVPLGYTEESGFTDAEKGWVEAVVGFVQEAGGIATYLADIGIGEQELRQIRENLLVNPPLQSNM</sequence>
<dbReference type="AlphaFoldDB" id="A0AAD6IPG9"/>
<dbReference type="PANTHER" id="PTHR31126">
    <property type="entry name" value="TYROSINE-PROTEIN PHOSPHATASE"/>
    <property type="match status" value="1"/>
</dbReference>
<dbReference type="InterPro" id="IPR029021">
    <property type="entry name" value="Prot-tyrosine_phosphatase-like"/>
</dbReference>
<keyword evidence="1" id="KW-1133">Transmembrane helix</keyword>
<evidence type="ECO:0000313" key="3">
    <source>
        <dbReference type="Proteomes" id="UP001221413"/>
    </source>
</evidence>
<dbReference type="Proteomes" id="UP001221413">
    <property type="component" value="Unassembled WGS sequence"/>
</dbReference>
<protein>
    <recommendedName>
        <fullName evidence="4">Tyrosine specific protein phosphatases domain-containing protein</fullName>
    </recommendedName>
</protein>
<dbReference type="InterPro" id="IPR026893">
    <property type="entry name" value="Tyr/Ser_Pase_IphP-type"/>
</dbReference>
<comment type="caution">
    <text evidence="2">The sequence shown here is derived from an EMBL/GenBank/DDBJ whole genome shotgun (WGS) entry which is preliminary data.</text>
</comment>
<dbReference type="Pfam" id="PF13350">
    <property type="entry name" value="Y_phosphatase3"/>
    <property type="match status" value="1"/>
</dbReference>
<dbReference type="EMBL" id="JAQGDS010000019">
    <property type="protein sequence ID" value="KAJ6255812.1"/>
    <property type="molecule type" value="Genomic_DNA"/>
</dbReference>
<proteinExistence type="predicted"/>
<keyword evidence="3" id="KW-1185">Reference proteome</keyword>
<organism evidence="2 3">
    <name type="scientific">Drechslerella dactyloides</name>
    <name type="common">Nematode-trapping fungus</name>
    <name type="synonym">Arthrobotrys dactyloides</name>
    <dbReference type="NCBI Taxonomy" id="74499"/>
    <lineage>
        <taxon>Eukaryota</taxon>
        <taxon>Fungi</taxon>
        <taxon>Dikarya</taxon>
        <taxon>Ascomycota</taxon>
        <taxon>Pezizomycotina</taxon>
        <taxon>Orbiliomycetes</taxon>
        <taxon>Orbiliales</taxon>
        <taxon>Orbiliaceae</taxon>
        <taxon>Drechslerella</taxon>
    </lineage>
</organism>
<dbReference type="SUPFAM" id="SSF52799">
    <property type="entry name" value="(Phosphotyrosine protein) phosphatases II"/>
    <property type="match status" value="1"/>
</dbReference>
<evidence type="ECO:0008006" key="4">
    <source>
        <dbReference type="Google" id="ProtNLM"/>
    </source>
</evidence>
<keyword evidence="1" id="KW-0812">Transmembrane</keyword>
<accession>A0AAD6IPG9</accession>